<evidence type="ECO:0000256" key="1">
    <source>
        <dbReference type="ARBA" id="ARBA00006594"/>
    </source>
</evidence>
<dbReference type="InterPro" id="IPR002052">
    <property type="entry name" value="DNA_methylase_N6_adenine_CS"/>
</dbReference>
<evidence type="ECO:0000259" key="9">
    <source>
        <dbReference type="Pfam" id="PF18755"/>
    </source>
</evidence>
<keyword evidence="3 10" id="KW-0808">Transferase</keyword>
<dbReference type="OrthoDB" id="9800801at2"/>
<dbReference type="Gene3D" id="3.40.50.150">
    <property type="entry name" value="Vaccinia Virus protein VP39"/>
    <property type="match status" value="1"/>
</dbReference>
<feature type="domain" description="DNA methylase N-4/N-6" evidence="8">
    <location>
        <begin position="86"/>
        <end position="308"/>
    </location>
</feature>
<dbReference type="GO" id="GO:0032259">
    <property type="term" value="P:methylation"/>
    <property type="evidence" value="ECO:0007669"/>
    <property type="project" value="UniProtKB-KW"/>
</dbReference>
<evidence type="ECO:0000313" key="11">
    <source>
        <dbReference type="Proteomes" id="UP000220527"/>
    </source>
</evidence>
<organism evidence="10 11">
    <name type="scientific">Candidatus Viridilinea mediisalina</name>
    <dbReference type="NCBI Taxonomy" id="2024553"/>
    <lineage>
        <taxon>Bacteria</taxon>
        <taxon>Bacillati</taxon>
        <taxon>Chloroflexota</taxon>
        <taxon>Chloroflexia</taxon>
        <taxon>Chloroflexales</taxon>
        <taxon>Chloroflexineae</taxon>
        <taxon>Oscillochloridaceae</taxon>
        <taxon>Candidatus Viridilinea</taxon>
    </lineage>
</organism>
<dbReference type="EC" id="2.1.1.-" evidence="7"/>
<evidence type="ECO:0000256" key="2">
    <source>
        <dbReference type="ARBA" id="ARBA00022603"/>
    </source>
</evidence>
<name>A0A2A6RPI6_9CHLR</name>
<dbReference type="InterPro" id="IPR001091">
    <property type="entry name" value="RM_Methyltransferase"/>
</dbReference>
<evidence type="ECO:0000256" key="4">
    <source>
        <dbReference type="ARBA" id="ARBA00022691"/>
    </source>
</evidence>
<dbReference type="Pfam" id="PF01555">
    <property type="entry name" value="N6_N4_Mtase"/>
    <property type="match status" value="1"/>
</dbReference>
<dbReference type="EMBL" id="NQWI01000004">
    <property type="protein sequence ID" value="PDW04835.1"/>
    <property type="molecule type" value="Genomic_DNA"/>
</dbReference>
<dbReference type="SUPFAM" id="SSF53335">
    <property type="entry name" value="S-adenosyl-L-methionine-dependent methyltransferases"/>
    <property type="match status" value="1"/>
</dbReference>
<dbReference type="GO" id="GO:0009007">
    <property type="term" value="F:site-specific DNA-methyltransferase (adenine-specific) activity"/>
    <property type="evidence" value="ECO:0007669"/>
    <property type="project" value="TreeGrafter"/>
</dbReference>
<dbReference type="PANTHER" id="PTHR13370:SF3">
    <property type="entry name" value="TRNA (GUANINE(10)-N2)-METHYLTRANSFERASE HOMOLOG"/>
    <property type="match status" value="1"/>
</dbReference>
<dbReference type="PROSITE" id="PS00092">
    <property type="entry name" value="N6_MTASE"/>
    <property type="match status" value="1"/>
</dbReference>
<evidence type="ECO:0000313" key="10">
    <source>
        <dbReference type="EMBL" id="PDW04835.1"/>
    </source>
</evidence>
<comment type="caution">
    <text evidence="10">The sequence shown here is derived from an EMBL/GenBank/DDBJ whole genome shotgun (WGS) entry which is preliminary data.</text>
</comment>
<dbReference type="GO" id="GO:0008170">
    <property type="term" value="F:N-methyltransferase activity"/>
    <property type="evidence" value="ECO:0007669"/>
    <property type="project" value="InterPro"/>
</dbReference>
<dbReference type="PRINTS" id="PR00508">
    <property type="entry name" value="S21N4MTFRASE"/>
</dbReference>
<dbReference type="AlphaFoldDB" id="A0A2A6RPI6"/>
<dbReference type="GO" id="GO:0003677">
    <property type="term" value="F:DNA binding"/>
    <property type="evidence" value="ECO:0007669"/>
    <property type="project" value="UniProtKB-KW"/>
</dbReference>
<evidence type="ECO:0000256" key="3">
    <source>
        <dbReference type="ARBA" id="ARBA00022679"/>
    </source>
</evidence>
<keyword evidence="11" id="KW-1185">Reference proteome</keyword>
<keyword evidence="2 10" id="KW-0489">Methyltransferase</keyword>
<keyword evidence="4" id="KW-0949">S-adenosyl-L-methionine</keyword>
<dbReference type="GO" id="GO:0005737">
    <property type="term" value="C:cytoplasm"/>
    <property type="evidence" value="ECO:0007669"/>
    <property type="project" value="TreeGrafter"/>
</dbReference>
<sequence length="419" mass="47902">MAHCLVVNFQTTIGFLAQACSQGNSSHYFQSIDETDDRTYHCSLQPFRYSVLKGRSEDVPSEQLPLNEIIQGSCLDLLKTLPEQSVDLIFADPPYNLQLQHELLRPNQTVVDGVADAWDQFADFAEYDHFTEQWLSACRRVLKDNGTIWVIGSYHNIFRVGKIMMDLGYWLLNDVIWHKTNPMPNFRGTRFQNATETLIWAKKSATQKKYTFHYQAMKNFNDEKQMQNVWYIPLCTGAERIKINGKKAHSTQKPEALLHRVILSSSNRGDVVLDPFSGSGTTAAVAKRLQRRYIGIEISPEYVAISQERLASLPASPVSEHELVTKSKRDAPRISFGQLIEAGYLAIGQQVFSKDRKFVATIKADAHLIWQEQSGSIHKIAALIQNRPAYNGWEYWYCESATGSFVSIDDLREQYRREH</sequence>
<dbReference type="InterPro" id="IPR040843">
    <property type="entry name" value="RAMA"/>
</dbReference>
<dbReference type="PANTHER" id="PTHR13370">
    <property type="entry name" value="RNA METHYLASE-RELATED"/>
    <property type="match status" value="1"/>
</dbReference>
<keyword evidence="5" id="KW-0235">DNA replication</keyword>
<dbReference type="InterPro" id="IPR029063">
    <property type="entry name" value="SAM-dependent_MTases_sf"/>
</dbReference>
<gene>
    <name evidence="10" type="ORF">CJ255_01790</name>
</gene>
<evidence type="ECO:0000259" key="8">
    <source>
        <dbReference type="Pfam" id="PF01555"/>
    </source>
</evidence>
<comment type="similarity">
    <text evidence="1 7">Belongs to the N(4)/N(6)-methyltransferase family.</text>
</comment>
<dbReference type="GO" id="GO:0006260">
    <property type="term" value="P:DNA replication"/>
    <property type="evidence" value="ECO:0007669"/>
    <property type="project" value="UniProtKB-KW"/>
</dbReference>
<dbReference type="REBASE" id="278991">
    <property type="entry name" value="M.Cba153FORF1790P"/>
</dbReference>
<accession>A0A2A6RPI6</accession>
<evidence type="ECO:0000256" key="7">
    <source>
        <dbReference type="RuleBase" id="RU362026"/>
    </source>
</evidence>
<reference evidence="11" key="1">
    <citation type="submission" date="2017-08" db="EMBL/GenBank/DDBJ databases">
        <authorList>
            <person name="Grouzdev D.S."/>
            <person name="Gaisin V.A."/>
            <person name="Rysina M.S."/>
            <person name="Gorlenko V.M."/>
        </authorList>
    </citation>
    <scope>NUCLEOTIDE SEQUENCE [LARGE SCALE GENOMIC DNA]</scope>
    <source>
        <strain evidence="11">Kir15-3F</strain>
    </source>
</reference>
<dbReference type="Proteomes" id="UP000220527">
    <property type="component" value="Unassembled WGS sequence"/>
</dbReference>
<dbReference type="CDD" id="cd02440">
    <property type="entry name" value="AdoMet_MTases"/>
    <property type="match status" value="1"/>
</dbReference>
<dbReference type="InterPro" id="IPR002941">
    <property type="entry name" value="DNA_methylase_N4/N6"/>
</dbReference>
<evidence type="ECO:0000256" key="5">
    <source>
        <dbReference type="ARBA" id="ARBA00022705"/>
    </source>
</evidence>
<keyword evidence="6" id="KW-0238">DNA-binding</keyword>
<protein>
    <recommendedName>
        <fullName evidence="7">Methyltransferase</fullName>
        <ecNumber evidence="7">2.1.1.-</ecNumber>
    </recommendedName>
</protein>
<evidence type="ECO:0000256" key="6">
    <source>
        <dbReference type="ARBA" id="ARBA00023125"/>
    </source>
</evidence>
<feature type="domain" description="RAMA" evidence="9">
    <location>
        <begin position="321"/>
        <end position="418"/>
    </location>
</feature>
<proteinExistence type="inferred from homology"/>
<dbReference type="Pfam" id="PF18755">
    <property type="entry name" value="RAMA"/>
    <property type="match status" value="1"/>
</dbReference>